<evidence type="ECO:0000256" key="3">
    <source>
        <dbReference type="ARBA" id="ARBA00022989"/>
    </source>
</evidence>
<evidence type="ECO:0000256" key="2">
    <source>
        <dbReference type="ARBA" id="ARBA00022692"/>
    </source>
</evidence>
<dbReference type="GO" id="GO:0016020">
    <property type="term" value="C:membrane"/>
    <property type="evidence" value="ECO:0007669"/>
    <property type="project" value="UniProtKB-SubCell"/>
</dbReference>
<feature type="transmembrane region" description="Helical" evidence="6">
    <location>
        <begin position="20"/>
        <end position="42"/>
    </location>
</feature>
<dbReference type="OrthoDB" id="5342292at2759"/>
<dbReference type="EMBL" id="ML977634">
    <property type="protein sequence ID" value="KAF1995680.1"/>
    <property type="molecule type" value="Genomic_DNA"/>
</dbReference>
<protein>
    <recommendedName>
        <fullName evidence="7">Rhodopsin domain-containing protein</fullName>
    </recommendedName>
</protein>
<evidence type="ECO:0000313" key="9">
    <source>
        <dbReference type="Proteomes" id="UP000799779"/>
    </source>
</evidence>
<feature type="transmembrane region" description="Helical" evidence="6">
    <location>
        <begin position="177"/>
        <end position="201"/>
    </location>
</feature>
<keyword evidence="2 6" id="KW-0812">Transmembrane</keyword>
<feature type="domain" description="Rhodopsin" evidence="7">
    <location>
        <begin position="38"/>
        <end position="270"/>
    </location>
</feature>
<sequence>MDSPQGIMAHPVDASPVPPALPILAVLCLLLVLPAVGARTFVKIKDSKHLRLEDCSILVAVFGLVVYIIVLFPACSAGISAHTWDVSQSALKDALLLSNALSIIFAIVALSAKLAVLLQIAQIRTESQRTLGQWLVWSMISLNTLGYLSIFLVNTVACTPRLKISNPTINGQCISHRPFTIATASIDTASDIATLLLAIFVMRNLQLSFHNRIKVSGMLGVGIVACVASGFKLYYSEGLDADFTAAMWPIHLWALPELTFIIVTACLPVIPRWIMYIRRGNIRPPAPKHSQWVSASKHPSRTKIFYPTDTATTLSIPTPKSPRSEVPGEALTDVMLVHSRPVSPFEPFSRPISYPDRPDSYANRPESYLSRLSYASFLSATVATYSQQEAPGSPISQATSTTSTPQLRHATEICLTPIRFGTIRRSNDAAIRKTTDLRVSTHTNPGSLLGVQNDQQW</sequence>
<dbReference type="Proteomes" id="UP000799779">
    <property type="component" value="Unassembled WGS sequence"/>
</dbReference>
<evidence type="ECO:0000256" key="5">
    <source>
        <dbReference type="ARBA" id="ARBA00038359"/>
    </source>
</evidence>
<keyword evidence="4 6" id="KW-0472">Membrane</keyword>
<feature type="transmembrane region" description="Helical" evidence="6">
    <location>
        <begin position="250"/>
        <end position="270"/>
    </location>
</feature>
<dbReference type="AlphaFoldDB" id="A0A6A5W1T9"/>
<accession>A0A6A5W1T9</accession>
<feature type="transmembrane region" description="Helical" evidence="6">
    <location>
        <begin position="100"/>
        <end position="122"/>
    </location>
</feature>
<dbReference type="PANTHER" id="PTHR33048:SF129">
    <property type="entry name" value="INTEGRAL MEMBRANE PROTEIN-RELATED"/>
    <property type="match status" value="1"/>
</dbReference>
<evidence type="ECO:0000256" key="1">
    <source>
        <dbReference type="ARBA" id="ARBA00004141"/>
    </source>
</evidence>
<dbReference type="PANTHER" id="PTHR33048">
    <property type="entry name" value="PTH11-LIKE INTEGRAL MEMBRANE PROTEIN (AFU_ORTHOLOGUE AFUA_5G11245)"/>
    <property type="match status" value="1"/>
</dbReference>
<evidence type="ECO:0000259" key="7">
    <source>
        <dbReference type="Pfam" id="PF20684"/>
    </source>
</evidence>
<evidence type="ECO:0000256" key="4">
    <source>
        <dbReference type="ARBA" id="ARBA00023136"/>
    </source>
</evidence>
<comment type="subcellular location">
    <subcellularLocation>
        <location evidence="1">Membrane</location>
        <topology evidence="1">Multi-pass membrane protein</topology>
    </subcellularLocation>
</comment>
<proteinExistence type="inferred from homology"/>
<dbReference type="InterPro" id="IPR052337">
    <property type="entry name" value="SAT4-like"/>
</dbReference>
<dbReference type="Pfam" id="PF20684">
    <property type="entry name" value="Fung_rhodopsin"/>
    <property type="match status" value="1"/>
</dbReference>
<feature type="transmembrane region" description="Helical" evidence="6">
    <location>
        <begin position="54"/>
        <end position="80"/>
    </location>
</feature>
<organism evidence="8 9">
    <name type="scientific">Amniculicola lignicola CBS 123094</name>
    <dbReference type="NCBI Taxonomy" id="1392246"/>
    <lineage>
        <taxon>Eukaryota</taxon>
        <taxon>Fungi</taxon>
        <taxon>Dikarya</taxon>
        <taxon>Ascomycota</taxon>
        <taxon>Pezizomycotina</taxon>
        <taxon>Dothideomycetes</taxon>
        <taxon>Pleosporomycetidae</taxon>
        <taxon>Pleosporales</taxon>
        <taxon>Amniculicolaceae</taxon>
        <taxon>Amniculicola</taxon>
    </lineage>
</organism>
<name>A0A6A5W1T9_9PLEO</name>
<reference evidence="8" key="1">
    <citation type="journal article" date="2020" name="Stud. Mycol.">
        <title>101 Dothideomycetes genomes: a test case for predicting lifestyles and emergence of pathogens.</title>
        <authorList>
            <person name="Haridas S."/>
            <person name="Albert R."/>
            <person name="Binder M."/>
            <person name="Bloem J."/>
            <person name="Labutti K."/>
            <person name="Salamov A."/>
            <person name="Andreopoulos B."/>
            <person name="Baker S."/>
            <person name="Barry K."/>
            <person name="Bills G."/>
            <person name="Bluhm B."/>
            <person name="Cannon C."/>
            <person name="Castanera R."/>
            <person name="Culley D."/>
            <person name="Daum C."/>
            <person name="Ezra D."/>
            <person name="Gonzalez J."/>
            <person name="Henrissat B."/>
            <person name="Kuo A."/>
            <person name="Liang C."/>
            <person name="Lipzen A."/>
            <person name="Lutzoni F."/>
            <person name="Magnuson J."/>
            <person name="Mondo S."/>
            <person name="Nolan M."/>
            <person name="Ohm R."/>
            <person name="Pangilinan J."/>
            <person name="Park H.-J."/>
            <person name="Ramirez L."/>
            <person name="Alfaro M."/>
            <person name="Sun H."/>
            <person name="Tritt A."/>
            <person name="Yoshinaga Y."/>
            <person name="Zwiers L.-H."/>
            <person name="Turgeon B."/>
            <person name="Goodwin S."/>
            <person name="Spatafora J."/>
            <person name="Crous P."/>
            <person name="Grigoriev I."/>
        </authorList>
    </citation>
    <scope>NUCLEOTIDE SEQUENCE</scope>
    <source>
        <strain evidence="8">CBS 123094</strain>
    </source>
</reference>
<gene>
    <name evidence="8" type="ORF">P154DRAFT_623767</name>
</gene>
<evidence type="ECO:0000256" key="6">
    <source>
        <dbReference type="SAM" id="Phobius"/>
    </source>
</evidence>
<dbReference type="InterPro" id="IPR049326">
    <property type="entry name" value="Rhodopsin_dom_fungi"/>
</dbReference>
<evidence type="ECO:0000313" key="8">
    <source>
        <dbReference type="EMBL" id="KAF1995680.1"/>
    </source>
</evidence>
<keyword evidence="3 6" id="KW-1133">Transmembrane helix</keyword>
<feature type="transmembrane region" description="Helical" evidence="6">
    <location>
        <begin position="134"/>
        <end position="157"/>
    </location>
</feature>
<feature type="transmembrane region" description="Helical" evidence="6">
    <location>
        <begin position="213"/>
        <end position="235"/>
    </location>
</feature>
<keyword evidence="9" id="KW-1185">Reference proteome</keyword>
<comment type="similarity">
    <text evidence="5">Belongs to the SAT4 family.</text>
</comment>